<dbReference type="PANTHER" id="PTHR22762:SF133">
    <property type="entry name" value="P-TYPE DOMAIN-CONTAINING PROTEIN"/>
    <property type="match status" value="1"/>
</dbReference>
<dbReference type="SUPFAM" id="SSF51011">
    <property type="entry name" value="Glycosyl hydrolase domain"/>
    <property type="match status" value="1"/>
</dbReference>
<evidence type="ECO:0000256" key="14">
    <source>
        <dbReference type="SAM" id="SignalP"/>
    </source>
</evidence>
<dbReference type="InterPro" id="IPR030459">
    <property type="entry name" value="Glyco_hydro_31_CS"/>
</dbReference>
<feature type="chain" id="PRO_5029856834" description="alpha-glucosidase" evidence="14">
    <location>
        <begin position="30"/>
        <end position="1062"/>
    </location>
</feature>
<dbReference type="GO" id="GO:0005975">
    <property type="term" value="P:carbohydrate metabolic process"/>
    <property type="evidence" value="ECO:0007669"/>
    <property type="project" value="InterPro"/>
</dbReference>
<dbReference type="EC" id="3.2.1.20" evidence="4"/>
<dbReference type="InterPro" id="IPR000322">
    <property type="entry name" value="Glyco_hydro_31_TIM"/>
</dbReference>
<evidence type="ECO:0000256" key="12">
    <source>
        <dbReference type="PROSITE-ProRule" id="PRU00779"/>
    </source>
</evidence>
<comment type="similarity">
    <text evidence="3 13">Belongs to the glycosyl hydrolase 31 family.</text>
</comment>
<dbReference type="SUPFAM" id="SSF57492">
    <property type="entry name" value="Trefoil"/>
    <property type="match status" value="1"/>
</dbReference>
<dbReference type="Gene3D" id="3.20.20.80">
    <property type="entry name" value="Glycosidases"/>
    <property type="match status" value="1"/>
</dbReference>
<dbReference type="InterPro" id="IPR011013">
    <property type="entry name" value="Gal_mutarotase_sf_dom"/>
</dbReference>
<feature type="domain" description="P-type" evidence="15">
    <location>
        <begin position="35"/>
        <end position="83"/>
    </location>
</feature>
<dbReference type="CDD" id="cd06602">
    <property type="entry name" value="GH31_MGAM_SI_GAA"/>
    <property type="match status" value="1"/>
</dbReference>
<evidence type="ECO:0000256" key="6">
    <source>
        <dbReference type="ARBA" id="ARBA00022801"/>
    </source>
</evidence>
<name>A0A7L9QEC8_9CHLO</name>
<evidence type="ECO:0000259" key="15">
    <source>
        <dbReference type="PROSITE" id="PS51448"/>
    </source>
</evidence>
<sequence length="1062" mass="115327">MGFAQFPDNLKIMPSTACVLLLTICTVTASGCVDASCSLLGPRKDCGYVGIDKEGCEGKGCCWSPATAAPAPQPNEAWCFYHNADVSEYELVTAKDTDLGWEGILRNLTSTQPELGPDVTSLAIKADTSQADILHISITDLHDERWRVPSSMFPSADQRQRGLQKSKGAEYDLVYNTTPFTFSVVRADAANVPAIFDTTGQRLVFKEQYIELSTGVDANSSLFGVEERTASKGLRLQRAGIPLGLWNHDTLAANADTNLYGSHPFVLEVRPDGSSHGILLLNSNAMEVVISEDRLSWRVTGGMIDLYIMMGPTPAAVLEQLTSIIGRPALPPLWSLGFHQCKWGYKHVEELAEVVAAYKAADIPLDAMWTDIDYMDGYRDFTLDPDNFAKDKMQAFVEQLHGNKQYWVPIVDPGIKVDRGYPAYDQGLANKAFITDFTGQPYLGQVWPGATHFPDFLSKAGVKYWQEQLQAFHKLAPYDGLWIDMDEASNFCTGDICHMAQGAEPNASAWLCPNAQTGTSNDCQLVCDTEADLAKLTPEQGLYREPPYLIDNAHGQLLGHNTIGTTAEHADGTVEYNAHNLYGLSEAVATYAALQKVISKRPFILTRSSFLGTGAVAAHWTGDNAATWADLRESITTTLGMGLVGIPFVGADICGFSGDTSEELCGRWISVGAFYPFSRDHNTLGAAPQELYLWEAVADAGRRALKMRYRLLPHLYTAFHEANKQGSPVAKPLWFAFPDEAATHGIDDQWLFGDVLITPILDQGATKREGYFPKGKWYNLFDNSTIDTHDGGKSVTLDLPMGHVGVHLMGGTILPMQQPALVTADVAASPLTLVVALPHLEPLAHFADALAAQFKTKPGSATHGMTSAQQQGEVEKIQSIRSQAGDRELLASIAAASKMVQPGLRQAVTAGNKCGVSEPGRVTACGKVFADNGDQLQATEYASSLLDLHAEMMQDAATGAWQGRLTVTVNILATGAVESTRCSDSLLWPKIDSIVLTGMVAGQTVHVQSEVEDLVHTVPDEQVLVKQEQGQVVISGLQHQVDCNQSSTWLWTSADLQFLGAF</sequence>
<protein>
    <recommendedName>
        <fullName evidence="4">alpha-glucosidase</fullName>
        <ecNumber evidence="4">3.2.1.20</ecNumber>
    </recommendedName>
    <alternativeName>
        <fullName evidence="11">Maltase</fullName>
    </alternativeName>
</protein>
<keyword evidence="8 12" id="KW-1015">Disulfide bond</keyword>
<evidence type="ECO:0000313" key="16">
    <source>
        <dbReference type="EMBL" id="QOL01209.1"/>
    </source>
</evidence>
<accession>A0A7L9QEC8</accession>
<dbReference type="PROSITE" id="PS00707">
    <property type="entry name" value="GLYCOSYL_HYDROL_F31_2"/>
    <property type="match status" value="1"/>
</dbReference>
<keyword evidence="7" id="KW-0472">Membrane</keyword>
<dbReference type="GO" id="GO:0090599">
    <property type="term" value="F:alpha-glucosidase activity"/>
    <property type="evidence" value="ECO:0007669"/>
    <property type="project" value="UniProtKB-ARBA"/>
</dbReference>
<dbReference type="Pfam" id="PF00088">
    <property type="entry name" value="Trefoil"/>
    <property type="match status" value="1"/>
</dbReference>
<dbReference type="GO" id="GO:0030246">
    <property type="term" value="F:carbohydrate binding"/>
    <property type="evidence" value="ECO:0007669"/>
    <property type="project" value="InterPro"/>
</dbReference>
<dbReference type="SMART" id="SM00018">
    <property type="entry name" value="PD"/>
    <property type="match status" value="1"/>
</dbReference>
<organism evidence="16">
    <name type="scientific">Trebouxia lynnae</name>
    <dbReference type="NCBI Taxonomy" id="1825957"/>
    <lineage>
        <taxon>Eukaryota</taxon>
        <taxon>Viridiplantae</taxon>
        <taxon>Chlorophyta</taxon>
        <taxon>core chlorophytes</taxon>
        <taxon>Trebouxiophyceae</taxon>
        <taxon>Trebouxiales</taxon>
        <taxon>Trebouxiaceae</taxon>
        <taxon>Trebouxia</taxon>
    </lineage>
</organism>
<reference evidence="16" key="1">
    <citation type="journal article" date="2020" name="Microb. Ecol.">
        <title>The Under-explored Extracellular Proteome of Aero-Terrestrial Microalgae Provides Clues on Different Mechanisms of Desiccation Tolerance in Non-Model Organisms.</title>
        <authorList>
            <person name="Gonzalez-Hourcade M."/>
            <person name="Del Campo E.M."/>
            <person name="Casano L.M."/>
        </authorList>
    </citation>
    <scope>NUCLEOTIDE SEQUENCE</scope>
    <source>
        <strain evidence="16">TR9</strain>
    </source>
</reference>
<comment type="caution">
    <text evidence="12">Lacks conserved residue(s) required for the propagation of feature annotation.</text>
</comment>
<dbReference type="Gene3D" id="2.60.40.1760">
    <property type="entry name" value="glycosyl hydrolase (family 31)"/>
    <property type="match status" value="1"/>
</dbReference>
<dbReference type="Pfam" id="PF21365">
    <property type="entry name" value="Glyco_hydro_31_3rd"/>
    <property type="match status" value="1"/>
</dbReference>
<dbReference type="EMBL" id="MT438962">
    <property type="protein sequence ID" value="QOL01209.1"/>
    <property type="molecule type" value="mRNA"/>
</dbReference>
<evidence type="ECO:0000256" key="5">
    <source>
        <dbReference type="ARBA" id="ARBA00022729"/>
    </source>
</evidence>
<dbReference type="PANTHER" id="PTHR22762">
    <property type="entry name" value="ALPHA-GLUCOSIDASE"/>
    <property type="match status" value="1"/>
</dbReference>
<dbReference type="SUPFAM" id="SSF51445">
    <property type="entry name" value="(Trans)glycosidases"/>
    <property type="match status" value="1"/>
</dbReference>
<keyword evidence="10 13" id="KW-0326">Glycosidase</keyword>
<feature type="disulfide bond" evidence="12">
    <location>
        <begin position="46"/>
        <end position="61"/>
    </location>
</feature>
<dbReference type="InterPro" id="IPR048395">
    <property type="entry name" value="Glyco_hydro_31_C"/>
</dbReference>
<dbReference type="InterPro" id="IPR025887">
    <property type="entry name" value="Glyco_hydro_31_N_dom"/>
</dbReference>
<dbReference type="Pfam" id="PF01055">
    <property type="entry name" value="Glyco_hydro_31_2nd"/>
    <property type="match status" value="1"/>
</dbReference>
<dbReference type="InterPro" id="IPR044913">
    <property type="entry name" value="P_trefoil_dom_sf"/>
</dbReference>
<dbReference type="SUPFAM" id="SSF74650">
    <property type="entry name" value="Galactose mutarotase-like"/>
    <property type="match status" value="1"/>
</dbReference>
<evidence type="ECO:0000256" key="1">
    <source>
        <dbReference type="ARBA" id="ARBA00001657"/>
    </source>
</evidence>
<dbReference type="Pfam" id="PF13802">
    <property type="entry name" value="Gal_mutarotas_2"/>
    <property type="match status" value="1"/>
</dbReference>
<dbReference type="PROSITE" id="PS51448">
    <property type="entry name" value="P_TREFOIL_2"/>
    <property type="match status" value="1"/>
</dbReference>
<dbReference type="CDD" id="cd14752">
    <property type="entry name" value="GH31_N"/>
    <property type="match status" value="1"/>
</dbReference>
<proteinExistence type="evidence at transcript level"/>
<evidence type="ECO:0000256" key="2">
    <source>
        <dbReference type="ARBA" id="ARBA00004370"/>
    </source>
</evidence>
<evidence type="ECO:0000256" key="11">
    <source>
        <dbReference type="ARBA" id="ARBA00041343"/>
    </source>
</evidence>
<evidence type="ECO:0000256" key="3">
    <source>
        <dbReference type="ARBA" id="ARBA00007806"/>
    </source>
</evidence>
<dbReference type="AlphaFoldDB" id="A0A7L9QEC8"/>
<evidence type="ECO:0000256" key="7">
    <source>
        <dbReference type="ARBA" id="ARBA00023136"/>
    </source>
</evidence>
<evidence type="ECO:0000256" key="13">
    <source>
        <dbReference type="RuleBase" id="RU361185"/>
    </source>
</evidence>
<evidence type="ECO:0000256" key="4">
    <source>
        <dbReference type="ARBA" id="ARBA00012741"/>
    </source>
</evidence>
<comment type="catalytic activity">
    <reaction evidence="1">
        <text>Hydrolysis of terminal, non-reducing (1-&gt;4)-linked alpha-D-glucose residues with release of alpha-D-glucose.</text>
        <dbReference type="EC" id="3.2.1.20"/>
    </reaction>
</comment>
<dbReference type="Gene3D" id="2.60.40.1180">
    <property type="entry name" value="Golgi alpha-mannosidase II"/>
    <property type="match status" value="2"/>
</dbReference>
<feature type="signal peptide" evidence="14">
    <location>
        <begin position="1"/>
        <end position="29"/>
    </location>
</feature>
<evidence type="ECO:0000256" key="9">
    <source>
        <dbReference type="ARBA" id="ARBA00023180"/>
    </source>
</evidence>
<dbReference type="InterPro" id="IPR000519">
    <property type="entry name" value="P_trefoil_dom"/>
</dbReference>
<keyword evidence="5 14" id="KW-0732">Signal</keyword>
<comment type="subcellular location">
    <subcellularLocation>
        <location evidence="2">Membrane</location>
    </subcellularLocation>
</comment>
<dbReference type="InterPro" id="IPR013780">
    <property type="entry name" value="Glyco_hydro_b"/>
</dbReference>
<dbReference type="Gene3D" id="4.10.110.10">
    <property type="entry name" value="Spasmolytic Protein, domain 1"/>
    <property type="match status" value="1"/>
</dbReference>
<keyword evidence="6 13" id="KW-0378">Hydrolase</keyword>
<dbReference type="GO" id="GO:0016020">
    <property type="term" value="C:membrane"/>
    <property type="evidence" value="ECO:0007669"/>
    <property type="project" value="UniProtKB-SubCell"/>
</dbReference>
<evidence type="ECO:0000256" key="8">
    <source>
        <dbReference type="ARBA" id="ARBA00023157"/>
    </source>
</evidence>
<keyword evidence="9" id="KW-0325">Glycoprotein</keyword>
<dbReference type="CDD" id="cd00111">
    <property type="entry name" value="Trefoil"/>
    <property type="match status" value="1"/>
</dbReference>
<dbReference type="InterPro" id="IPR017853">
    <property type="entry name" value="GH"/>
</dbReference>
<evidence type="ECO:0000256" key="10">
    <source>
        <dbReference type="ARBA" id="ARBA00023295"/>
    </source>
</evidence>